<dbReference type="RefSeq" id="WP_007868866.1">
    <property type="nucleotide sequence ID" value="NZ_CACRTF010000017.1"/>
</dbReference>
<comment type="caution">
    <text evidence="1">The sequence shown here is derived from an EMBL/GenBank/DDBJ whole genome shotgun (WGS) entry which is preliminary data.</text>
</comment>
<evidence type="ECO:0000313" key="1">
    <source>
        <dbReference type="EMBL" id="RHC54284.1"/>
    </source>
</evidence>
<organism evidence="1 2">
    <name type="scientific">Enterocloster bolteae</name>
    <dbReference type="NCBI Taxonomy" id="208479"/>
    <lineage>
        <taxon>Bacteria</taxon>
        <taxon>Bacillati</taxon>
        <taxon>Bacillota</taxon>
        <taxon>Clostridia</taxon>
        <taxon>Lachnospirales</taxon>
        <taxon>Lachnospiraceae</taxon>
        <taxon>Enterocloster</taxon>
    </lineage>
</organism>
<name>A0A414ARZ4_9FIRM</name>
<dbReference type="EMBL" id="QSHZ01000023">
    <property type="protein sequence ID" value="RHC54284.1"/>
    <property type="molecule type" value="Genomic_DNA"/>
</dbReference>
<proteinExistence type="predicted"/>
<evidence type="ECO:0000313" key="2">
    <source>
        <dbReference type="Proteomes" id="UP000283975"/>
    </source>
</evidence>
<accession>A0A414ARZ4</accession>
<dbReference type="Proteomes" id="UP000283975">
    <property type="component" value="Unassembled WGS sequence"/>
</dbReference>
<protein>
    <submittedName>
        <fullName evidence="1">CTP synthase</fullName>
    </submittedName>
</protein>
<gene>
    <name evidence="1" type="ORF">DW839_19925</name>
</gene>
<reference evidence="1 2" key="1">
    <citation type="submission" date="2018-08" db="EMBL/GenBank/DDBJ databases">
        <title>A genome reference for cultivated species of the human gut microbiota.</title>
        <authorList>
            <person name="Zou Y."/>
            <person name="Xue W."/>
            <person name="Luo G."/>
        </authorList>
    </citation>
    <scope>NUCLEOTIDE SEQUENCE [LARGE SCALE GENOMIC DNA]</scope>
    <source>
        <strain evidence="1 2">AM35-14</strain>
    </source>
</reference>
<dbReference type="AlphaFoldDB" id="A0A414ARZ4"/>
<sequence length="72" mass="8168">MDEMKINSKFTRMLLSKLAKGVLHKKLGYNVDIQLNELNASISDEKAHVHVSIDADMSKEELMKILKKIGLN</sequence>